<feature type="domain" description="HAMP" evidence="6">
    <location>
        <begin position="311"/>
        <end position="363"/>
    </location>
</feature>
<dbReference type="EMBL" id="JACHGJ010000003">
    <property type="protein sequence ID" value="MBB6480277.1"/>
    <property type="molecule type" value="Genomic_DNA"/>
</dbReference>
<name>A0A841RAK5_9SPIO</name>
<dbReference type="GO" id="GO:0005886">
    <property type="term" value="C:plasma membrane"/>
    <property type="evidence" value="ECO:0007669"/>
    <property type="project" value="TreeGrafter"/>
</dbReference>
<dbReference type="PRINTS" id="PR00260">
    <property type="entry name" value="CHEMTRNSDUCR"/>
</dbReference>
<dbReference type="Pfam" id="PF00015">
    <property type="entry name" value="MCPsignal"/>
    <property type="match status" value="1"/>
</dbReference>
<keyword evidence="3" id="KW-0807">Transducer</keyword>
<dbReference type="InterPro" id="IPR004089">
    <property type="entry name" value="MCPsignal_dom"/>
</dbReference>
<accession>A0A841RAK5</accession>
<keyword evidence="4" id="KW-1133">Transmembrane helix</keyword>
<dbReference type="GO" id="GO:0004888">
    <property type="term" value="F:transmembrane signaling receptor activity"/>
    <property type="evidence" value="ECO:0007669"/>
    <property type="project" value="InterPro"/>
</dbReference>
<dbReference type="SMART" id="SM00304">
    <property type="entry name" value="HAMP"/>
    <property type="match status" value="2"/>
</dbReference>
<dbReference type="GO" id="GO:0006935">
    <property type="term" value="P:chemotaxis"/>
    <property type="evidence" value="ECO:0007669"/>
    <property type="project" value="UniProtKB-KW"/>
</dbReference>
<dbReference type="AlphaFoldDB" id="A0A841RAK5"/>
<evidence type="ECO:0000256" key="2">
    <source>
        <dbReference type="ARBA" id="ARBA00029447"/>
    </source>
</evidence>
<dbReference type="Proteomes" id="UP000587760">
    <property type="component" value="Unassembled WGS sequence"/>
</dbReference>
<evidence type="ECO:0000259" key="5">
    <source>
        <dbReference type="PROSITE" id="PS50111"/>
    </source>
</evidence>
<sequence length="696" mass="76966">MSKMEKRGFDLRRKMILMVISGILMISIISVSMTLILIRTVDSYSFFLNTISGKTYNLNQINLKLNVSQNKIRAFLMELDQNEFYLVRDQIRAMEDLVEEISVFDQQIYGYLDDREFLDSTAEVRSGLLEQIGELKTAAEKVFQLQSERGLAENSGMRGQLNRITAALNVEMNKSQSFQVLEAFEKTRVLELNYLLRGNTDFIAPFREQLTELKNMLPADTETAVLLNRYSIAFLDLTESEAAIVKAIADLASVNTKLDSTLNDEIERMDNFLVEQKTLLSASNTRNVVNILITAIAVVLLELIIAVIILRSISVPMKFIMDETARLETGDLRADIDYRKKDEMGRVSRSINGAIGAFRQLISRAQNVSEQSVDLTSSIVATASETAAATTEINANINSINKKTNMLLEQVDNSSKATADIFQVINRFKESVHTQTASVEEATTAIEQMISTIQSVAQIAQERGKAAENLNKVTENGESQINNTNRMIGEVAQIAEDIQNITKIINGIASQTNLLAMNAAIEAAHAGDVGRGFAVVADEIRKLAESSSVNAKQINTLLKEAGMRIGSASEASSESISSFQDVKSEVDVFLHSLSEIAASMSEMSIGSQEILKSTAHLSQSMTDISDETEEIVSDVNNISGSMESVNRLTNETTNGISEIQLAIEEIDKSIVDLNDKCVENEELMSKMNSNLKEFQI</sequence>
<dbReference type="Gene3D" id="6.10.340.10">
    <property type="match status" value="1"/>
</dbReference>
<dbReference type="GO" id="GO:0007165">
    <property type="term" value="P:signal transduction"/>
    <property type="evidence" value="ECO:0007669"/>
    <property type="project" value="UniProtKB-KW"/>
</dbReference>
<comment type="caution">
    <text evidence="7">The sequence shown here is derived from an EMBL/GenBank/DDBJ whole genome shotgun (WGS) entry which is preliminary data.</text>
</comment>
<dbReference type="PROSITE" id="PS50111">
    <property type="entry name" value="CHEMOTAXIS_TRANSDUC_2"/>
    <property type="match status" value="1"/>
</dbReference>
<keyword evidence="1" id="KW-0145">Chemotaxis</keyword>
<comment type="similarity">
    <text evidence="2">Belongs to the methyl-accepting chemotaxis (MCP) protein family.</text>
</comment>
<evidence type="ECO:0000256" key="3">
    <source>
        <dbReference type="PROSITE-ProRule" id="PRU00284"/>
    </source>
</evidence>
<evidence type="ECO:0000259" key="6">
    <source>
        <dbReference type="PROSITE" id="PS50885"/>
    </source>
</evidence>
<dbReference type="PROSITE" id="PS50885">
    <property type="entry name" value="HAMP"/>
    <property type="match status" value="1"/>
</dbReference>
<feature type="transmembrane region" description="Helical" evidence="4">
    <location>
        <begin position="288"/>
        <end position="310"/>
    </location>
</feature>
<keyword evidence="8" id="KW-1185">Reference proteome</keyword>
<evidence type="ECO:0000256" key="4">
    <source>
        <dbReference type="SAM" id="Phobius"/>
    </source>
</evidence>
<dbReference type="InterPro" id="IPR051310">
    <property type="entry name" value="MCP_chemotaxis"/>
</dbReference>
<feature type="domain" description="Methyl-accepting transducer" evidence="5">
    <location>
        <begin position="410"/>
        <end position="639"/>
    </location>
</feature>
<dbReference type="Gene3D" id="1.10.287.950">
    <property type="entry name" value="Methyl-accepting chemotaxis protein"/>
    <property type="match status" value="1"/>
</dbReference>
<organism evidence="7 8">
    <name type="scientific">Spirochaeta isovalerica</name>
    <dbReference type="NCBI Taxonomy" id="150"/>
    <lineage>
        <taxon>Bacteria</taxon>
        <taxon>Pseudomonadati</taxon>
        <taxon>Spirochaetota</taxon>
        <taxon>Spirochaetia</taxon>
        <taxon>Spirochaetales</taxon>
        <taxon>Spirochaetaceae</taxon>
        <taxon>Spirochaeta</taxon>
    </lineage>
</organism>
<gene>
    <name evidence="7" type="ORF">HNR50_001940</name>
</gene>
<keyword evidence="4" id="KW-0472">Membrane</keyword>
<feature type="transmembrane region" description="Helical" evidence="4">
    <location>
        <begin position="16"/>
        <end position="38"/>
    </location>
</feature>
<dbReference type="SMART" id="SM00283">
    <property type="entry name" value="MA"/>
    <property type="match status" value="1"/>
</dbReference>
<evidence type="ECO:0000313" key="8">
    <source>
        <dbReference type="Proteomes" id="UP000587760"/>
    </source>
</evidence>
<dbReference type="RefSeq" id="WP_184746376.1">
    <property type="nucleotide sequence ID" value="NZ_JACHGJ010000003.1"/>
</dbReference>
<evidence type="ECO:0000313" key="7">
    <source>
        <dbReference type="EMBL" id="MBB6480277.1"/>
    </source>
</evidence>
<dbReference type="InterPro" id="IPR004090">
    <property type="entry name" value="Chemotax_Me-accpt_rcpt"/>
</dbReference>
<dbReference type="PANTHER" id="PTHR43531:SF11">
    <property type="entry name" value="METHYL-ACCEPTING CHEMOTAXIS PROTEIN 3"/>
    <property type="match status" value="1"/>
</dbReference>
<keyword evidence="4" id="KW-0812">Transmembrane</keyword>
<dbReference type="SUPFAM" id="SSF58104">
    <property type="entry name" value="Methyl-accepting chemotaxis protein (MCP) signaling domain"/>
    <property type="match status" value="2"/>
</dbReference>
<reference evidence="7 8" key="1">
    <citation type="submission" date="2020-08" db="EMBL/GenBank/DDBJ databases">
        <title>Genomic Encyclopedia of Type Strains, Phase IV (KMG-IV): sequencing the most valuable type-strain genomes for metagenomic binning, comparative biology and taxonomic classification.</title>
        <authorList>
            <person name="Goeker M."/>
        </authorList>
    </citation>
    <scope>NUCLEOTIDE SEQUENCE [LARGE SCALE GENOMIC DNA]</scope>
    <source>
        <strain evidence="7 8">DSM 2461</strain>
    </source>
</reference>
<dbReference type="Pfam" id="PF00672">
    <property type="entry name" value="HAMP"/>
    <property type="match status" value="1"/>
</dbReference>
<proteinExistence type="inferred from homology"/>
<dbReference type="InterPro" id="IPR003660">
    <property type="entry name" value="HAMP_dom"/>
</dbReference>
<dbReference type="PANTHER" id="PTHR43531">
    <property type="entry name" value="PROTEIN ICFG"/>
    <property type="match status" value="1"/>
</dbReference>
<evidence type="ECO:0000256" key="1">
    <source>
        <dbReference type="ARBA" id="ARBA00022500"/>
    </source>
</evidence>
<protein>
    <submittedName>
        <fullName evidence="7">Methyl-accepting chemotaxis protein</fullName>
    </submittedName>
</protein>